<proteinExistence type="predicted"/>
<reference evidence="2 3" key="1">
    <citation type="submission" date="2019-09" db="EMBL/GenBank/DDBJ databases">
        <authorList>
            <person name="Chandra G."/>
            <person name="Truman W A."/>
        </authorList>
    </citation>
    <scope>NUCLEOTIDE SEQUENCE [LARGE SCALE GENOMIC DNA]</scope>
    <source>
        <strain evidence="2">PS723</strain>
    </source>
</reference>
<protein>
    <recommendedName>
        <fullName evidence="4">DUF3077 domain-containing protein</fullName>
    </recommendedName>
</protein>
<sequence length="127" mass="13806">MKKTTPNAPESPDYPPVDTVDLSQLSEITERHVSARLRNPGRPAPVSHVFTIIPNVDTESLLCHACETLASLNAMTTDLAYELEGPRRNVALAIQQLAVLGELLVNRALDNLDLPEGLPEAPSTSQR</sequence>
<evidence type="ECO:0000313" key="1">
    <source>
        <dbReference type="EMBL" id="VVN74439.1"/>
    </source>
</evidence>
<dbReference type="RefSeq" id="WP_150802224.1">
    <property type="nucleotide sequence ID" value="NZ_CABVHY010000003.1"/>
</dbReference>
<accession>A0A5E7G1C7</accession>
<evidence type="ECO:0008006" key="4">
    <source>
        <dbReference type="Google" id="ProtNLM"/>
    </source>
</evidence>
<evidence type="ECO:0000313" key="3">
    <source>
        <dbReference type="Proteomes" id="UP000379480"/>
    </source>
</evidence>
<dbReference type="Pfam" id="PF19619">
    <property type="entry name" value="DUF6124"/>
    <property type="match status" value="1"/>
</dbReference>
<dbReference type="AlphaFoldDB" id="A0A5E7G1C7"/>
<organism evidence="2 3">
    <name type="scientific">Pseudomonas fluorescens</name>
    <dbReference type="NCBI Taxonomy" id="294"/>
    <lineage>
        <taxon>Bacteria</taxon>
        <taxon>Pseudomonadati</taxon>
        <taxon>Pseudomonadota</taxon>
        <taxon>Gammaproteobacteria</taxon>
        <taxon>Pseudomonadales</taxon>
        <taxon>Pseudomonadaceae</taxon>
        <taxon>Pseudomonas</taxon>
    </lineage>
</organism>
<name>A0A5E7G1C7_PSEFL</name>
<dbReference type="OrthoDB" id="7013712at2"/>
<dbReference type="EMBL" id="CABVHY010000152">
    <property type="protein sequence ID" value="VVO45499.1"/>
    <property type="molecule type" value="Genomic_DNA"/>
</dbReference>
<dbReference type="EMBL" id="CABVHY010000003">
    <property type="protein sequence ID" value="VVN74439.1"/>
    <property type="molecule type" value="Genomic_DNA"/>
</dbReference>
<evidence type="ECO:0000313" key="2">
    <source>
        <dbReference type="EMBL" id="VVO45499.1"/>
    </source>
</evidence>
<dbReference type="Proteomes" id="UP000379480">
    <property type="component" value="Unassembled WGS sequence"/>
</dbReference>
<gene>
    <name evidence="1" type="ORF">PS723_00621</name>
    <name evidence="2" type="ORF">PS723_06684</name>
</gene>